<feature type="transmembrane region" description="Helical" evidence="15">
    <location>
        <begin position="38"/>
        <end position="55"/>
    </location>
</feature>
<dbReference type="NCBIfam" id="TIGR01783">
    <property type="entry name" value="TonB-siderophor"/>
    <property type="match status" value="1"/>
</dbReference>
<keyword evidence="6 13" id="KW-0812">Transmembrane</keyword>
<dbReference type="AlphaFoldDB" id="A0A9E8ZIR2"/>
<dbReference type="SUPFAM" id="SSF56935">
    <property type="entry name" value="Porins"/>
    <property type="match status" value="1"/>
</dbReference>
<evidence type="ECO:0000259" key="17">
    <source>
        <dbReference type="Pfam" id="PF07715"/>
    </source>
</evidence>
<dbReference type="Pfam" id="PF00593">
    <property type="entry name" value="TonB_dep_Rec_b-barrel"/>
    <property type="match status" value="1"/>
</dbReference>
<evidence type="ECO:0000256" key="5">
    <source>
        <dbReference type="ARBA" id="ARBA00022496"/>
    </source>
</evidence>
<evidence type="ECO:0000256" key="9">
    <source>
        <dbReference type="ARBA" id="ARBA00023065"/>
    </source>
</evidence>
<keyword evidence="7" id="KW-0732">Signal</keyword>
<dbReference type="EMBL" id="CP113797">
    <property type="protein sequence ID" value="WAL61995.1"/>
    <property type="molecule type" value="Genomic_DNA"/>
</dbReference>
<dbReference type="PANTHER" id="PTHR32552">
    <property type="entry name" value="FERRICHROME IRON RECEPTOR-RELATED"/>
    <property type="match status" value="1"/>
</dbReference>
<dbReference type="FunFam" id="2.170.130.10:FF:000001">
    <property type="entry name" value="Catecholate siderophore TonB-dependent receptor"/>
    <property type="match status" value="1"/>
</dbReference>
<dbReference type="Pfam" id="PF07715">
    <property type="entry name" value="Plug"/>
    <property type="match status" value="1"/>
</dbReference>
<dbReference type="CDD" id="cd01347">
    <property type="entry name" value="ligand_gated_channel"/>
    <property type="match status" value="1"/>
</dbReference>
<dbReference type="InterPro" id="IPR037066">
    <property type="entry name" value="Plug_dom_sf"/>
</dbReference>
<dbReference type="RefSeq" id="WP_268612075.1">
    <property type="nucleotide sequence ID" value="NZ_CP113797.1"/>
</dbReference>
<dbReference type="InterPro" id="IPR036942">
    <property type="entry name" value="Beta-barrel_TonB_sf"/>
</dbReference>
<evidence type="ECO:0000259" key="16">
    <source>
        <dbReference type="Pfam" id="PF00593"/>
    </source>
</evidence>
<feature type="domain" description="AMIN" evidence="18">
    <location>
        <begin position="108"/>
        <end position="197"/>
    </location>
</feature>
<evidence type="ECO:0000256" key="7">
    <source>
        <dbReference type="ARBA" id="ARBA00022729"/>
    </source>
</evidence>
<evidence type="ECO:0000256" key="13">
    <source>
        <dbReference type="PROSITE-ProRule" id="PRU01360"/>
    </source>
</evidence>
<evidence type="ECO:0000256" key="11">
    <source>
        <dbReference type="ARBA" id="ARBA00023136"/>
    </source>
</evidence>
<evidence type="ECO:0000256" key="6">
    <source>
        <dbReference type="ARBA" id="ARBA00022692"/>
    </source>
</evidence>
<dbReference type="GO" id="GO:0015891">
    <property type="term" value="P:siderophore transport"/>
    <property type="evidence" value="ECO:0007669"/>
    <property type="project" value="InterPro"/>
</dbReference>
<keyword evidence="15" id="KW-1133">Transmembrane helix</keyword>
<keyword evidence="9" id="KW-0406">Ion transport</keyword>
<evidence type="ECO:0000313" key="20">
    <source>
        <dbReference type="Proteomes" id="UP001163152"/>
    </source>
</evidence>
<dbReference type="Pfam" id="PF11741">
    <property type="entry name" value="AMIN"/>
    <property type="match status" value="1"/>
</dbReference>
<evidence type="ECO:0000256" key="14">
    <source>
        <dbReference type="RuleBase" id="RU003357"/>
    </source>
</evidence>
<gene>
    <name evidence="19" type="ORF">OXH18_08420</name>
</gene>
<dbReference type="PROSITE" id="PS52016">
    <property type="entry name" value="TONB_DEPENDENT_REC_3"/>
    <property type="match status" value="1"/>
</dbReference>
<evidence type="ECO:0000256" key="1">
    <source>
        <dbReference type="ARBA" id="ARBA00004571"/>
    </source>
</evidence>
<evidence type="ECO:0000256" key="4">
    <source>
        <dbReference type="ARBA" id="ARBA00022452"/>
    </source>
</evidence>
<keyword evidence="5" id="KW-0410">Iron transport</keyword>
<sequence length="880" mass="96803">MVNSIACSPPFLGSLLKIFLTHIWAIVVCGVNQMQRSMVWMFVLGLVASPAWAGVQGVVEEANAESGILAADIPQLSTLEQPATTLEEWQVEIAQSLVQVTGVQVDITATGLDIILESTGQLAEPSLSVVGNALIADISNAILALPEGNELQQTNPIEGVALVSITQRSDGVRVAITGTVAPPTANIRSDGQGLVLSVAPGTEAAETNEAAIQVVVTGELDQGYAPSNATTATRTDTPLRDIPQSIQVVPQQVLQDRRVSRISEALESVSGVQADDSFGGTLDRINIRGFQADVFLENGFRRNAFSSTGLGNAELIERVEVLKGPASVLYGNIEPGGVVNIVTEQPLAEPRYQVEGEVGSFGLISPSLDLTGPLNEARTLLYRLNALYEVEDGFRDYNQNLDRFVIAPSLTWNLSENTNIIFDVFYAETDRPFDRGIPAIGDRVADIPRDRLFQNPDTLASTEEVSISYRLEHRFNENWRLRNAFRYLSVDTFDFRLESWTIEDSGRLDQRWRSNDDYQEFYSLQTNVVGEFNTGPIEHTLLAGIDLNRSTSVGQQQRLPGDPSFFTNIFTAGAADVPRPSTDELTLIVRNNNNRQDNLGIFVQDQIAFTDNLKLLIGGRFDIFGYRALDLTTNSTTEDTVERFTPRVGIVYQPIEPLSLYASYSQAFSPNLFDVTADGSVLNPEISEQFEIGIRGEFLNDRLIANLAVFEITKQNVAAPDPDNPDFSLAVGEIRSRGIEFDIAGEIFAGWNIIASYAYVDAEVTEETFIPVGNTPDNVADHTASLWTTYEIQAGTLQGLGFGLGLFYVNNRPGDFENTYELSSYLRTDAALFYRRDNWRAALNFQNLFDVDYIRYSEGFREANTPGQPFSVIGSISVTF</sequence>
<dbReference type="FunFam" id="2.40.170.20:FF:000005">
    <property type="entry name" value="TonB-dependent siderophore receptor"/>
    <property type="match status" value="1"/>
</dbReference>
<dbReference type="KEGG" id="tsin:OXH18_08420"/>
<keyword evidence="10 14" id="KW-0798">TonB box</keyword>
<dbReference type="InterPro" id="IPR010105">
    <property type="entry name" value="TonB_sidphr_rcpt"/>
</dbReference>
<evidence type="ECO:0000256" key="12">
    <source>
        <dbReference type="ARBA" id="ARBA00023237"/>
    </source>
</evidence>
<feature type="domain" description="TonB-dependent receptor plug" evidence="17">
    <location>
        <begin position="239"/>
        <end position="338"/>
    </location>
</feature>
<keyword evidence="19" id="KW-0675">Receptor</keyword>
<evidence type="ECO:0000259" key="18">
    <source>
        <dbReference type="Pfam" id="PF11741"/>
    </source>
</evidence>
<dbReference type="InterPro" id="IPR012910">
    <property type="entry name" value="Plug_dom"/>
</dbReference>
<dbReference type="GO" id="GO:0015344">
    <property type="term" value="F:siderophore uptake transmembrane transporter activity"/>
    <property type="evidence" value="ECO:0007669"/>
    <property type="project" value="TreeGrafter"/>
</dbReference>
<protein>
    <submittedName>
        <fullName evidence="19">TonB-dependent siderophore receptor</fullName>
    </submittedName>
</protein>
<accession>A0A9E8ZIR2</accession>
<reference evidence="19" key="1">
    <citation type="submission" date="2022-12" db="EMBL/GenBank/DDBJ databases">
        <title>Polyphasic identification of a Novel Hot-Spring Cyanobacterium Ocullathermofonsia sinensis gen nov. sp. nov. and Genomic Insights on its Adaptations to the Thermal Habitat.</title>
        <authorList>
            <person name="Daroch M."/>
            <person name="Tang J."/>
            <person name="Jiang Y."/>
        </authorList>
    </citation>
    <scope>NUCLEOTIDE SEQUENCE</scope>
    <source>
        <strain evidence="19">PKUAC-SCTA174</strain>
    </source>
</reference>
<organism evidence="19 20">
    <name type="scientific">Thermocoleostomius sinensis A174</name>
    <dbReference type="NCBI Taxonomy" id="2016057"/>
    <lineage>
        <taxon>Bacteria</taxon>
        <taxon>Bacillati</taxon>
        <taxon>Cyanobacteriota</taxon>
        <taxon>Cyanophyceae</taxon>
        <taxon>Oculatellales</taxon>
        <taxon>Oculatellaceae</taxon>
        <taxon>Thermocoleostomius</taxon>
    </lineage>
</organism>
<keyword evidence="4 13" id="KW-1134">Transmembrane beta strand</keyword>
<evidence type="ECO:0000256" key="2">
    <source>
        <dbReference type="ARBA" id="ARBA00009810"/>
    </source>
</evidence>
<evidence type="ECO:0000256" key="8">
    <source>
        <dbReference type="ARBA" id="ARBA00023004"/>
    </source>
</evidence>
<keyword evidence="8" id="KW-0408">Iron</keyword>
<comment type="similarity">
    <text evidence="2 13 14">Belongs to the TonB-dependent receptor family.</text>
</comment>
<dbReference type="Gene3D" id="2.40.170.20">
    <property type="entry name" value="TonB-dependent receptor, beta-barrel domain"/>
    <property type="match status" value="1"/>
</dbReference>
<name>A0A9E8ZIR2_9CYAN</name>
<evidence type="ECO:0000313" key="19">
    <source>
        <dbReference type="EMBL" id="WAL61995.1"/>
    </source>
</evidence>
<dbReference type="PANTHER" id="PTHR32552:SF68">
    <property type="entry name" value="FERRICHROME OUTER MEMBRANE TRANSPORTER_PHAGE RECEPTOR"/>
    <property type="match status" value="1"/>
</dbReference>
<evidence type="ECO:0000256" key="15">
    <source>
        <dbReference type="SAM" id="Phobius"/>
    </source>
</evidence>
<comment type="subcellular location">
    <subcellularLocation>
        <location evidence="1 13">Cell outer membrane</location>
        <topology evidence="1 13">Multi-pass membrane protein</topology>
    </subcellularLocation>
</comment>
<dbReference type="Proteomes" id="UP001163152">
    <property type="component" value="Chromosome"/>
</dbReference>
<feature type="transmembrane region" description="Helical" evidence="15">
    <location>
        <begin position="12"/>
        <end position="31"/>
    </location>
</feature>
<evidence type="ECO:0000256" key="3">
    <source>
        <dbReference type="ARBA" id="ARBA00022448"/>
    </source>
</evidence>
<feature type="domain" description="TonB-dependent receptor-like beta-barrel" evidence="16">
    <location>
        <begin position="412"/>
        <end position="848"/>
    </location>
</feature>
<dbReference type="InterPro" id="IPR000531">
    <property type="entry name" value="Beta-barrel_TonB"/>
</dbReference>
<keyword evidence="3 13" id="KW-0813">Transport</keyword>
<keyword evidence="11 13" id="KW-0472">Membrane</keyword>
<dbReference type="InterPro" id="IPR039426">
    <property type="entry name" value="TonB-dep_rcpt-like"/>
</dbReference>
<evidence type="ECO:0000256" key="10">
    <source>
        <dbReference type="ARBA" id="ARBA00023077"/>
    </source>
</evidence>
<dbReference type="GO" id="GO:0038023">
    <property type="term" value="F:signaling receptor activity"/>
    <property type="evidence" value="ECO:0007669"/>
    <property type="project" value="InterPro"/>
</dbReference>
<keyword evidence="12 13" id="KW-0998">Cell outer membrane</keyword>
<dbReference type="GO" id="GO:0009279">
    <property type="term" value="C:cell outer membrane"/>
    <property type="evidence" value="ECO:0007669"/>
    <property type="project" value="UniProtKB-SubCell"/>
</dbReference>
<dbReference type="InterPro" id="IPR021731">
    <property type="entry name" value="AMIN_dom"/>
</dbReference>
<proteinExistence type="inferred from homology"/>
<keyword evidence="20" id="KW-1185">Reference proteome</keyword>
<dbReference type="Gene3D" id="2.170.130.10">
    <property type="entry name" value="TonB-dependent receptor, plug domain"/>
    <property type="match status" value="1"/>
</dbReference>